<feature type="domain" description="Polyvalent protein metallopeptidase" evidence="2">
    <location>
        <begin position="151"/>
        <end position="275"/>
    </location>
</feature>
<dbReference type="PIRSF" id="PIRSF037112">
    <property type="entry name" value="Antirestriction_ArdC"/>
    <property type="match status" value="1"/>
</dbReference>
<name>A0ABU0INE3_9CAUL</name>
<accession>A0ABU0INE3</accession>
<reference evidence="3 4" key="1">
    <citation type="submission" date="2023-07" db="EMBL/GenBank/DDBJ databases">
        <title>Genomic Encyclopedia of Type Strains, Phase IV (KMG-IV): sequencing the most valuable type-strain genomes for metagenomic binning, comparative biology and taxonomic classification.</title>
        <authorList>
            <person name="Goeker M."/>
        </authorList>
    </citation>
    <scope>NUCLEOTIDE SEQUENCE [LARGE SCALE GENOMIC DNA]</scope>
    <source>
        <strain evidence="3 4">DSM 18695</strain>
    </source>
</reference>
<dbReference type="InterPro" id="IPR017113">
    <property type="entry name" value="Antirestriction_ArdC"/>
</dbReference>
<protein>
    <submittedName>
        <fullName evidence="3">Antirestriction protein ArdC</fullName>
    </submittedName>
</protein>
<gene>
    <name evidence="3" type="ORF">QO010_000693</name>
</gene>
<evidence type="ECO:0000313" key="4">
    <source>
        <dbReference type="Proteomes" id="UP001228905"/>
    </source>
</evidence>
<organism evidence="3 4">
    <name type="scientific">Caulobacter ginsengisoli</name>
    <dbReference type="NCBI Taxonomy" id="400775"/>
    <lineage>
        <taxon>Bacteria</taxon>
        <taxon>Pseudomonadati</taxon>
        <taxon>Pseudomonadota</taxon>
        <taxon>Alphaproteobacteria</taxon>
        <taxon>Caulobacterales</taxon>
        <taxon>Caulobacteraceae</taxon>
        <taxon>Caulobacter</taxon>
    </lineage>
</organism>
<dbReference type="RefSeq" id="WP_307346001.1">
    <property type="nucleotide sequence ID" value="NZ_JAUSVS010000001.1"/>
</dbReference>
<dbReference type="InterPro" id="IPR041459">
    <property type="entry name" value="MPTase-PolyVal"/>
</dbReference>
<comment type="caution">
    <text evidence="3">The sequence shown here is derived from an EMBL/GenBank/DDBJ whole genome shotgun (WGS) entry which is preliminary data.</text>
</comment>
<sequence length="291" mass="32248">MTSTTNQQKGDLYTSVTNQIVAAIKAGAATFEMPWQCIGGLPKNIASDRSYRGINTLLLWLMGNSRGYATPYWATFKQWRELGHPVRKGEKSATVVFWKQLTAGEPEADADPADTRRPFVARAYHVFNAAQVEGYTPPTFQVLAESERDQAAERFFASLPITVLHDDERAYYLPSTDTVHLPPFARFKDANGYYSTRAHECVHATGAPARLDRDLTGRFGSESYAVEELVAELGAAFLCAELGLSPEPRPDHAGYIASWLKVLKSDHRAIFTAAGKAQAAVDWLQEHHEAQ</sequence>
<dbReference type="Pfam" id="PF08401">
    <property type="entry name" value="ArdcN"/>
    <property type="match status" value="1"/>
</dbReference>
<feature type="domain" description="N-terminal" evidence="1">
    <location>
        <begin position="11"/>
        <end position="127"/>
    </location>
</feature>
<keyword evidence="4" id="KW-1185">Reference proteome</keyword>
<dbReference type="Proteomes" id="UP001228905">
    <property type="component" value="Unassembled WGS sequence"/>
</dbReference>
<proteinExistence type="predicted"/>
<evidence type="ECO:0000259" key="2">
    <source>
        <dbReference type="Pfam" id="PF18818"/>
    </source>
</evidence>
<dbReference type="EMBL" id="JAUSVS010000001">
    <property type="protein sequence ID" value="MDQ0462945.1"/>
    <property type="molecule type" value="Genomic_DNA"/>
</dbReference>
<evidence type="ECO:0000313" key="3">
    <source>
        <dbReference type="EMBL" id="MDQ0462945.1"/>
    </source>
</evidence>
<dbReference type="Pfam" id="PF18818">
    <property type="entry name" value="MPTase-PolyVal"/>
    <property type="match status" value="1"/>
</dbReference>
<evidence type="ECO:0000259" key="1">
    <source>
        <dbReference type="Pfam" id="PF08401"/>
    </source>
</evidence>
<dbReference type="InterPro" id="IPR013610">
    <property type="entry name" value="ArdC_N"/>
</dbReference>